<evidence type="ECO:0000259" key="4">
    <source>
        <dbReference type="PROSITE" id="PS50835"/>
    </source>
</evidence>
<dbReference type="EnsemblMetazoa" id="CJA06909.1">
    <property type="protein sequence ID" value="CJA06909.1"/>
    <property type="gene ID" value="WBGene00126113"/>
</dbReference>
<dbReference type="InterPro" id="IPR003599">
    <property type="entry name" value="Ig_sub"/>
</dbReference>
<dbReference type="GO" id="GO:0098632">
    <property type="term" value="F:cell-cell adhesion mediator activity"/>
    <property type="evidence" value="ECO:0007669"/>
    <property type="project" value="TreeGrafter"/>
</dbReference>
<dbReference type="GO" id="GO:0070593">
    <property type="term" value="P:dendrite self-avoidance"/>
    <property type="evidence" value="ECO:0007669"/>
    <property type="project" value="TreeGrafter"/>
</dbReference>
<dbReference type="SUPFAM" id="SSF48726">
    <property type="entry name" value="Immunoglobulin"/>
    <property type="match status" value="1"/>
</dbReference>
<evidence type="ECO:0000313" key="5">
    <source>
        <dbReference type="EnsemblMetazoa" id="CJA06909.1"/>
    </source>
</evidence>
<dbReference type="GO" id="GO:0007411">
    <property type="term" value="P:axon guidance"/>
    <property type="evidence" value="ECO:0007669"/>
    <property type="project" value="TreeGrafter"/>
</dbReference>
<dbReference type="InterPro" id="IPR013783">
    <property type="entry name" value="Ig-like_fold"/>
</dbReference>
<dbReference type="FunFam" id="2.60.40.10:FF:002639">
    <property type="entry name" value="Neuronal immunoglobulin domain-containing protein rig-3"/>
    <property type="match status" value="1"/>
</dbReference>
<keyword evidence="1" id="KW-0677">Repeat</keyword>
<feature type="region of interest" description="Disordered" evidence="3">
    <location>
        <begin position="66"/>
        <end position="88"/>
    </location>
</feature>
<dbReference type="Proteomes" id="UP000005237">
    <property type="component" value="Unassembled WGS sequence"/>
</dbReference>
<name>A0A8R1DNT1_CAEJA</name>
<accession>A0A8R1DNT1</accession>
<keyword evidence="2" id="KW-0393">Immunoglobulin domain</keyword>
<feature type="domain" description="Ig-like" evidence="4">
    <location>
        <begin position="94"/>
        <end position="199"/>
    </location>
</feature>
<dbReference type="AlphaFoldDB" id="A0A8R1DNT1"/>
<dbReference type="InterPro" id="IPR036179">
    <property type="entry name" value="Ig-like_dom_sf"/>
</dbReference>
<dbReference type="PANTHER" id="PTHR10075">
    <property type="entry name" value="BASIGIN RELATED"/>
    <property type="match status" value="1"/>
</dbReference>
<dbReference type="GO" id="GO:0045202">
    <property type="term" value="C:synapse"/>
    <property type="evidence" value="ECO:0007669"/>
    <property type="project" value="EnsemblMetazoa"/>
</dbReference>
<evidence type="ECO:0000313" key="6">
    <source>
        <dbReference type="Proteomes" id="UP000005237"/>
    </source>
</evidence>
<dbReference type="InterPro" id="IPR007110">
    <property type="entry name" value="Ig-like_dom"/>
</dbReference>
<keyword evidence="6" id="KW-1185">Reference proteome</keyword>
<sequence>MFVNSANEEEKRRQNPWCLAYDRDMVKRVYDVLNSFLVASHSCNTTKILTCSSLCKFRPPRRLLVSDDTRKSVDEQTTNEPDSPTFNEDEIQNPIVISYDTMDYDSNTITVREGKKLMVSCVFDSDQQIHKSDLLWKQANGNNIDGESNPSLFSVVLHEKGSRHLKTSLHFSSVHPRDSGPYTCTGRTAGGENFEKTVKIVILPPIEWKNNDTVKGALLGEPITVDCGVKSQAGKEPLIQMTSGTGEPLDEEIWTIAGNEATIGSVSKEHANLIVSCITIENYQEANKDEFPVVDRKDVKIEVYTLPEFDSEESIQYTVIDNHVRTAIVYCNVTDSFPIARHYTFYHEGEEIQMNEKYNTFVNAGISQGAHLRIYNVNQNDLGTYKCEANNGKAKADHIIHLKEANAPAEPKVTLVKANKHSIIWKVESIDQEPDLPVTAVEIRHLRAGTAEASGVADDEISDAYWKSHAIFSQKHINNDGIYEIHGLRHGHEYVWRFRQINEAGFGDSVVLRAKTYDDHDLELMDSSSLTSFPLALLTLSFVRLFF</sequence>
<evidence type="ECO:0000256" key="2">
    <source>
        <dbReference type="ARBA" id="ARBA00023319"/>
    </source>
</evidence>
<dbReference type="InterPro" id="IPR013151">
    <property type="entry name" value="Immunoglobulin_dom"/>
</dbReference>
<dbReference type="CDD" id="cd00096">
    <property type="entry name" value="Ig"/>
    <property type="match status" value="1"/>
</dbReference>
<proteinExistence type="predicted"/>
<reference evidence="6" key="1">
    <citation type="submission" date="2010-08" db="EMBL/GenBank/DDBJ databases">
        <authorList>
            <consortium name="Caenorhabditis japonica Sequencing Consortium"/>
            <person name="Wilson R.K."/>
        </authorList>
    </citation>
    <scope>NUCLEOTIDE SEQUENCE [LARGE SCALE GENOMIC DNA]</scope>
    <source>
        <strain evidence="6">DF5081</strain>
    </source>
</reference>
<dbReference type="Gene3D" id="2.60.40.10">
    <property type="entry name" value="Immunoglobulins"/>
    <property type="match status" value="2"/>
</dbReference>
<evidence type="ECO:0000256" key="3">
    <source>
        <dbReference type="SAM" id="MobiDB-lite"/>
    </source>
</evidence>
<dbReference type="PANTHER" id="PTHR10075:SF82">
    <property type="entry name" value="NEURONAL IMMUNOGLOBULIN DOMAIN-CONTAINING PROTEIN RIG-3"/>
    <property type="match status" value="1"/>
</dbReference>
<dbReference type="GO" id="GO:0030424">
    <property type="term" value="C:axon"/>
    <property type="evidence" value="ECO:0007669"/>
    <property type="project" value="EnsemblMetazoa"/>
</dbReference>
<feature type="domain" description="Ig-like" evidence="4">
    <location>
        <begin position="307"/>
        <end position="414"/>
    </location>
</feature>
<dbReference type="GO" id="GO:0005886">
    <property type="term" value="C:plasma membrane"/>
    <property type="evidence" value="ECO:0007669"/>
    <property type="project" value="TreeGrafter"/>
</dbReference>
<reference evidence="5" key="2">
    <citation type="submission" date="2022-06" db="UniProtKB">
        <authorList>
            <consortium name="EnsemblMetazoa"/>
        </authorList>
    </citation>
    <scope>IDENTIFICATION</scope>
    <source>
        <strain evidence="5">DF5081</strain>
    </source>
</reference>
<feature type="compositionally biased region" description="Polar residues" evidence="3">
    <location>
        <begin position="75"/>
        <end position="86"/>
    </location>
</feature>
<dbReference type="GO" id="GO:0007156">
    <property type="term" value="P:homophilic cell adhesion via plasma membrane adhesion molecules"/>
    <property type="evidence" value="ECO:0007669"/>
    <property type="project" value="TreeGrafter"/>
</dbReference>
<organism evidence="5 6">
    <name type="scientific">Caenorhabditis japonica</name>
    <dbReference type="NCBI Taxonomy" id="281687"/>
    <lineage>
        <taxon>Eukaryota</taxon>
        <taxon>Metazoa</taxon>
        <taxon>Ecdysozoa</taxon>
        <taxon>Nematoda</taxon>
        <taxon>Chromadorea</taxon>
        <taxon>Rhabditida</taxon>
        <taxon>Rhabditina</taxon>
        <taxon>Rhabditomorpha</taxon>
        <taxon>Rhabditoidea</taxon>
        <taxon>Rhabditidae</taxon>
        <taxon>Peloderinae</taxon>
        <taxon>Caenorhabditis</taxon>
    </lineage>
</organism>
<dbReference type="PROSITE" id="PS50835">
    <property type="entry name" value="IG_LIKE"/>
    <property type="match status" value="2"/>
</dbReference>
<evidence type="ECO:0000256" key="1">
    <source>
        <dbReference type="ARBA" id="ARBA00022737"/>
    </source>
</evidence>
<dbReference type="SMART" id="SM00409">
    <property type="entry name" value="IG"/>
    <property type="match status" value="2"/>
</dbReference>
<protein>
    <recommendedName>
        <fullName evidence="4">Ig-like domain-containing protein</fullName>
    </recommendedName>
</protein>
<dbReference type="Pfam" id="PF00047">
    <property type="entry name" value="ig"/>
    <property type="match status" value="1"/>
</dbReference>